<dbReference type="AlphaFoldDB" id="A0A939EX31"/>
<name>A0A939EX31_9BACT</name>
<comment type="caution">
    <text evidence="2">The sequence shown here is derived from an EMBL/GenBank/DDBJ whole genome shotgun (WGS) entry which is preliminary data.</text>
</comment>
<reference evidence="2" key="1">
    <citation type="submission" date="2021-03" db="EMBL/GenBank/DDBJ databases">
        <authorList>
            <person name="Kim M.K."/>
        </authorList>
    </citation>
    <scope>NUCLEOTIDE SEQUENCE</scope>
    <source>
        <strain evidence="2">BT186</strain>
    </source>
</reference>
<feature type="compositionally biased region" description="Polar residues" evidence="1">
    <location>
        <begin position="50"/>
        <end position="63"/>
    </location>
</feature>
<feature type="compositionally biased region" description="Low complexity" evidence="1">
    <location>
        <begin position="37"/>
        <end position="49"/>
    </location>
</feature>
<evidence type="ECO:0000313" key="2">
    <source>
        <dbReference type="EMBL" id="MBO0358220.1"/>
    </source>
</evidence>
<feature type="compositionally biased region" description="Low complexity" evidence="1">
    <location>
        <begin position="12"/>
        <end position="27"/>
    </location>
</feature>
<accession>A0A939EX31</accession>
<evidence type="ECO:0000256" key="1">
    <source>
        <dbReference type="SAM" id="MobiDB-lite"/>
    </source>
</evidence>
<feature type="compositionally biased region" description="Polar residues" evidence="1">
    <location>
        <begin position="1"/>
        <end position="11"/>
    </location>
</feature>
<gene>
    <name evidence="2" type="ORF">J0X19_09720</name>
</gene>
<dbReference type="RefSeq" id="WP_206984163.1">
    <property type="nucleotide sequence ID" value="NZ_JAFLQZ010000005.1"/>
</dbReference>
<keyword evidence="3" id="KW-1185">Reference proteome</keyword>
<evidence type="ECO:0000313" key="3">
    <source>
        <dbReference type="Proteomes" id="UP000664144"/>
    </source>
</evidence>
<dbReference type="Proteomes" id="UP000664144">
    <property type="component" value="Unassembled WGS sequence"/>
</dbReference>
<feature type="region of interest" description="Disordered" evidence="1">
    <location>
        <begin position="1"/>
        <end position="63"/>
    </location>
</feature>
<proteinExistence type="predicted"/>
<protein>
    <submittedName>
        <fullName evidence="2">Uncharacterized protein</fullName>
    </submittedName>
</protein>
<organism evidence="2 3">
    <name type="scientific">Hymenobacter telluris</name>
    <dbReference type="NCBI Taxonomy" id="2816474"/>
    <lineage>
        <taxon>Bacteria</taxon>
        <taxon>Pseudomonadati</taxon>
        <taxon>Bacteroidota</taxon>
        <taxon>Cytophagia</taxon>
        <taxon>Cytophagales</taxon>
        <taxon>Hymenobacteraceae</taxon>
        <taxon>Hymenobacter</taxon>
    </lineage>
</organism>
<sequence length="169" mass="18094">MAKHNQVNPTGSSLSATDSLTDTAASLGNVSDDSFETTTSQPTASASTAEGSQPQDTQRKSWLNQDELLKNVNLNQLPQSVKDFGSKAVDQFNSLTTQQKVIGGALLVSGLSWLALRSKKSKASSDIYAPYNPKKNEDSKWKSSNESVYRGASAGLHNSDTTYGIENGF</sequence>
<dbReference type="EMBL" id="JAFLQZ010000005">
    <property type="protein sequence ID" value="MBO0358220.1"/>
    <property type="molecule type" value="Genomic_DNA"/>
</dbReference>